<evidence type="ECO:0000256" key="7">
    <source>
        <dbReference type="ARBA" id="ARBA00046280"/>
    </source>
</evidence>
<dbReference type="InterPro" id="IPR051097">
    <property type="entry name" value="Synaptobrevin-like_transport"/>
</dbReference>
<keyword evidence="4" id="KW-0653">Protein transport</keyword>
<dbReference type="GO" id="GO:0015031">
    <property type="term" value="P:protein transport"/>
    <property type="evidence" value="ECO:0007669"/>
    <property type="project" value="UniProtKB-KW"/>
</dbReference>
<dbReference type="CDD" id="cd15843">
    <property type="entry name" value="R-SNARE"/>
    <property type="match status" value="1"/>
</dbReference>
<dbReference type="PANTHER" id="PTHR21136">
    <property type="entry name" value="SNARE PROTEINS"/>
    <property type="match status" value="1"/>
</dbReference>
<feature type="transmembrane region" description="Helical" evidence="9">
    <location>
        <begin position="208"/>
        <end position="232"/>
    </location>
</feature>
<sequence>MAILYALVARGKTVLAEFTSTSGNFPTVTRFLLARIEDKGVSQGSNGESSGQKMSIIYDQHIFHYLVDGQGHASSPLIYLCMVDDAENKRRMAFLFLEEVQRRFMAAYGDTAYTAIAFAMNESFSPSLKSMMDFYNADPSADNLQQLRTKIDDTKSVMVENIDQVLERGEKIELLVDKTDRLSQQAVQFKRQSRRLQQSMWWRRLNRYLLLSFGLALALFFLTTLGCGGFDFHKCKK</sequence>
<dbReference type="InterPro" id="IPR010908">
    <property type="entry name" value="Longin_dom"/>
</dbReference>
<evidence type="ECO:0000256" key="8">
    <source>
        <dbReference type="PROSITE-ProRule" id="PRU00290"/>
    </source>
</evidence>
<dbReference type="PANTHER" id="PTHR21136:SF168">
    <property type="entry name" value="VESICLE-ASSOCIATED MEMBRANE PROTEIN 9"/>
    <property type="match status" value="1"/>
</dbReference>
<dbReference type="FunFam" id="1.20.5.110:FF:000004">
    <property type="entry name" value="Vesicle-associated membrane protein 7"/>
    <property type="match status" value="1"/>
</dbReference>
<dbReference type="EMBL" id="SDOX01000005">
    <property type="protein sequence ID" value="TFJ87953.1"/>
    <property type="molecule type" value="Genomic_DNA"/>
</dbReference>
<name>A0A4D9DCW0_9STRA</name>
<dbReference type="SMART" id="SM01270">
    <property type="entry name" value="Longin"/>
    <property type="match status" value="1"/>
</dbReference>
<dbReference type="PROSITE" id="PS50892">
    <property type="entry name" value="V_SNARE"/>
    <property type="match status" value="1"/>
</dbReference>
<evidence type="ECO:0000256" key="6">
    <source>
        <dbReference type="ARBA" id="ARBA00023136"/>
    </source>
</evidence>
<evidence type="ECO:0000313" key="12">
    <source>
        <dbReference type="EMBL" id="TFJ87953.1"/>
    </source>
</evidence>
<dbReference type="CDD" id="cd14824">
    <property type="entry name" value="Longin"/>
    <property type="match status" value="1"/>
</dbReference>
<dbReference type="Gene3D" id="3.30.450.50">
    <property type="entry name" value="Longin domain"/>
    <property type="match status" value="1"/>
</dbReference>
<dbReference type="FunFam" id="3.30.450.50:FF:000015">
    <property type="entry name" value="Synaptobrevin 2 isoform 1"/>
    <property type="match status" value="1"/>
</dbReference>
<dbReference type="Proteomes" id="UP000355283">
    <property type="component" value="Unassembled WGS sequence"/>
</dbReference>
<comment type="caution">
    <text evidence="12">The sequence shown here is derived from an EMBL/GenBank/DDBJ whole genome shotgun (WGS) entry which is preliminary data.</text>
</comment>
<dbReference type="SUPFAM" id="SSF64356">
    <property type="entry name" value="SNARE-like"/>
    <property type="match status" value="1"/>
</dbReference>
<dbReference type="GO" id="GO:0016020">
    <property type="term" value="C:membrane"/>
    <property type="evidence" value="ECO:0007669"/>
    <property type="project" value="InterPro"/>
</dbReference>
<evidence type="ECO:0000256" key="2">
    <source>
        <dbReference type="ARBA" id="ARBA00022448"/>
    </source>
</evidence>
<dbReference type="GO" id="GO:0012505">
    <property type="term" value="C:endomembrane system"/>
    <property type="evidence" value="ECO:0007669"/>
    <property type="project" value="UniProtKB-SubCell"/>
</dbReference>
<evidence type="ECO:0000256" key="3">
    <source>
        <dbReference type="ARBA" id="ARBA00022692"/>
    </source>
</evidence>
<keyword evidence="2" id="KW-0813">Transport</keyword>
<feature type="domain" description="Longin" evidence="10">
    <location>
        <begin position="7"/>
        <end position="128"/>
    </location>
</feature>
<dbReference type="GO" id="GO:0016192">
    <property type="term" value="P:vesicle-mediated transport"/>
    <property type="evidence" value="ECO:0007669"/>
    <property type="project" value="InterPro"/>
</dbReference>
<dbReference type="PROSITE" id="PS50859">
    <property type="entry name" value="LONGIN"/>
    <property type="match status" value="1"/>
</dbReference>
<comment type="similarity">
    <text evidence="1">Belongs to the synaptobrevin family.</text>
</comment>
<evidence type="ECO:0000259" key="10">
    <source>
        <dbReference type="PROSITE" id="PS50859"/>
    </source>
</evidence>
<dbReference type="AlphaFoldDB" id="A0A4D9DCW0"/>
<dbReference type="InterPro" id="IPR042855">
    <property type="entry name" value="V_SNARE_CC"/>
</dbReference>
<evidence type="ECO:0000256" key="4">
    <source>
        <dbReference type="ARBA" id="ARBA00022927"/>
    </source>
</evidence>
<evidence type="ECO:0000256" key="5">
    <source>
        <dbReference type="ARBA" id="ARBA00022989"/>
    </source>
</evidence>
<keyword evidence="13" id="KW-1185">Reference proteome</keyword>
<dbReference type="InterPro" id="IPR011012">
    <property type="entry name" value="Longin-like_dom_sf"/>
</dbReference>
<reference evidence="12 13" key="1">
    <citation type="submission" date="2019-01" db="EMBL/GenBank/DDBJ databases">
        <title>Nuclear Genome Assembly of the Microalgal Biofuel strain Nannochloropsis salina CCMP1776.</title>
        <authorList>
            <person name="Hovde B."/>
        </authorList>
    </citation>
    <scope>NUCLEOTIDE SEQUENCE [LARGE SCALE GENOMIC DNA]</scope>
    <source>
        <strain evidence="12 13">CCMP1776</strain>
    </source>
</reference>
<dbReference type="Pfam" id="PF00957">
    <property type="entry name" value="Synaptobrevin"/>
    <property type="match status" value="1"/>
</dbReference>
<dbReference type="GO" id="GO:0005737">
    <property type="term" value="C:cytoplasm"/>
    <property type="evidence" value="ECO:0007669"/>
    <property type="project" value="UniProtKB-ARBA"/>
</dbReference>
<evidence type="ECO:0000256" key="1">
    <source>
        <dbReference type="ARBA" id="ARBA00008025"/>
    </source>
</evidence>
<organism evidence="12 13">
    <name type="scientific">Nannochloropsis salina CCMP1776</name>
    <dbReference type="NCBI Taxonomy" id="1027361"/>
    <lineage>
        <taxon>Eukaryota</taxon>
        <taxon>Sar</taxon>
        <taxon>Stramenopiles</taxon>
        <taxon>Ochrophyta</taxon>
        <taxon>Eustigmatophyceae</taxon>
        <taxon>Eustigmatales</taxon>
        <taxon>Monodopsidaceae</taxon>
        <taxon>Microchloropsis</taxon>
        <taxon>Microchloropsis salina</taxon>
    </lineage>
</organism>
<keyword evidence="3 9" id="KW-0812">Transmembrane</keyword>
<keyword evidence="8" id="KW-0175">Coiled coil</keyword>
<proteinExistence type="inferred from homology"/>
<dbReference type="SUPFAM" id="SSF58038">
    <property type="entry name" value="SNARE fusion complex"/>
    <property type="match status" value="1"/>
</dbReference>
<dbReference type="PRINTS" id="PR00219">
    <property type="entry name" value="SYNAPTOBREVN"/>
</dbReference>
<comment type="subcellular location">
    <subcellularLocation>
        <location evidence="7">Endomembrane system</location>
        <topology evidence="7">Single-pass type IV membrane protein</topology>
    </subcellularLocation>
</comment>
<accession>A0A4D9DCW0</accession>
<dbReference type="OrthoDB" id="248747at2759"/>
<protein>
    <recommendedName>
        <fullName evidence="14">V-SNARE coiled-coil homology domain-containing protein</fullName>
    </recommendedName>
</protein>
<evidence type="ECO:0000256" key="9">
    <source>
        <dbReference type="SAM" id="Phobius"/>
    </source>
</evidence>
<keyword evidence="5 9" id="KW-1133">Transmembrane helix</keyword>
<evidence type="ECO:0000259" key="11">
    <source>
        <dbReference type="PROSITE" id="PS50892"/>
    </source>
</evidence>
<keyword evidence="6 9" id="KW-0472">Membrane</keyword>
<dbReference type="Pfam" id="PF13774">
    <property type="entry name" value="Longin"/>
    <property type="match status" value="1"/>
</dbReference>
<gene>
    <name evidence="12" type="ORF">NSK_001299</name>
</gene>
<evidence type="ECO:0000313" key="13">
    <source>
        <dbReference type="Proteomes" id="UP000355283"/>
    </source>
</evidence>
<dbReference type="Gene3D" id="1.20.5.110">
    <property type="match status" value="1"/>
</dbReference>
<evidence type="ECO:0008006" key="14">
    <source>
        <dbReference type="Google" id="ProtNLM"/>
    </source>
</evidence>
<dbReference type="InterPro" id="IPR001388">
    <property type="entry name" value="Synaptobrevin-like"/>
</dbReference>
<feature type="domain" description="V-SNARE coiled-coil homology" evidence="11">
    <location>
        <begin position="143"/>
        <end position="203"/>
    </location>
</feature>